<feature type="disulfide bond" evidence="11">
    <location>
        <begin position="607"/>
        <end position="616"/>
    </location>
</feature>
<feature type="region of interest" description="Disordered" evidence="12">
    <location>
        <begin position="1539"/>
        <end position="1559"/>
    </location>
</feature>
<dbReference type="Pfam" id="PF25023">
    <property type="entry name" value="TEN_YD-shell"/>
    <property type="match status" value="1"/>
</dbReference>
<dbReference type="InterPro" id="IPR002049">
    <property type="entry name" value="LE_dom"/>
</dbReference>
<dbReference type="PROSITE" id="PS01186">
    <property type="entry name" value="EGF_2"/>
    <property type="match status" value="4"/>
</dbReference>
<evidence type="ECO:0000256" key="7">
    <source>
        <dbReference type="ARBA" id="ARBA00022737"/>
    </source>
</evidence>
<evidence type="ECO:0000256" key="12">
    <source>
        <dbReference type="SAM" id="MobiDB-lite"/>
    </source>
</evidence>
<keyword evidence="10 11" id="KW-1015">Disulfide bond</keyword>
<evidence type="ECO:0000256" key="1">
    <source>
        <dbReference type="ARBA" id="ARBA00004167"/>
    </source>
</evidence>
<reference evidence="14" key="2">
    <citation type="submission" date="2022-06" db="UniProtKB">
        <authorList>
            <consortium name="EnsemblMetazoa"/>
        </authorList>
    </citation>
    <scope>IDENTIFICATION</scope>
    <source>
        <strain evidence="14">PS312</strain>
    </source>
</reference>
<feature type="compositionally biased region" description="Acidic residues" evidence="12">
    <location>
        <begin position="31"/>
        <end position="44"/>
    </location>
</feature>
<dbReference type="GO" id="GO:0005886">
    <property type="term" value="C:plasma membrane"/>
    <property type="evidence" value="ECO:0007669"/>
    <property type="project" value="UniProtKB-SubCell"/>
</dbReference>
<keyword evidence="5 11" id="KW-0245">EGF-like domain</keyword>
<evidence type="ECO:0000256" key="10">
    <source>
        <dbReference type="ARBA" id="ARBA00023157"/>
    </source>
</evidence>
<evidence type="ECO:0000256" key="5">
    <source>
        <dbReference type="ARBA" id="ARBA00022536"/>
    </source>
</evidence>
<evidence type="ECO:0000256" key="3">
    <source>
        <dbReference type="ARBA" id="ARBA00009385"/>
    </source>
</evidence>
<dbReference type="PROSITE" id="PS50026">
    <property type="entry name" value="EGF_3"/>
    <property type="match status" value="2"/>
</dbReference>
<comment type="similarity">
    <text evidence="3">Belongs to the tenascin family. Teneurin subfamily.</text>
</comment>
<feature type="compositionally biased region" description="Low complexity" evidence="12">
    <location>
        <begin position="293"/>
        <end position="308"/>
    </location>
</feature>
<feature type="transmembrane region" description="Helical" evidence="13">
    <location>
        <begin position="332"/>
        <end position="351"/>
    </location>
</feature>
<dbReference type="SMART" id="SM00181">
    <property type="entry name" value="EGF"/>
    <property type="match status" value="8"/>
</dbReference>
<evidence type="ECO:0000256" key="2">
    <source>
        <dbReference type="ARBA" id="ARBA00004236"/>
    </source>
</evidence>
<keyword evidence="8 13" id="KW-1133">Transmembrane helix</keyword>
<evidence type="ECO:0000313" key="14">
    <source>
        <dbReference type="EnsemblMetazoa" id="PPA02278.1"/>
    </source>
</evidence>
<accession>A0A2A6BQT3</accession>
<dbReference type="Proteomes" id="UP000005239">
    <property type="component" value="Unassembled WGS sequence"/>
</dbReference>
<dbReference type="Gene3D" id="2.10.25.10">
    <property type="entry name" value="Laminin"/>
    <property type="match status" value="4"/>
</dbReference>
<accession>A0A8R1U4A4</accession>
<feature type="region of interest" description="Disordered" evidence="12">
    <location>
        <begin position="180"/>
        <end position="202"/>
    </location>
</feature>
<feature type="compositionally biased region" description="Low complexity" evidence="12">
    <location>
        <begin position="1548"/>
        <end position="1559"/>
    </location>
</feature>
<comment type="subcellular location">
    <subcellularLocation>
        <location evidence="2">Cell membrane</location>
    </subcellularLocation>
    <subcellularLocation>
        <location evidence="1">Membrane</location>
        <topology evidence="1">Single-pass membrane protein</topology>
    </subcellularLocation>
</comment>
<dbReference type="InterPro" id="IPR056822">
    <property type="entry name" value="TEN_NHL"/>
</dbReference>
<feature type="region of interest" description="Disordered" evidence="12">
    <location>
        <begin position="130"/>
        <end position="151"/>
    </location>
</feature>
<dbReference type="SUPFAM" id="SSF63829">
    <property type="entry name" value="Calcium-dependent phosphotriesterase"/>
    <property type="match status" value="1"/>
</dbReference>
<organism evidence="14 15">
    <name type="scientific">Pristionchus pacificus</name>
    <name type="common">Parasitic nematode worm</name>
    <dbReference type="NCBI Taxonomy" id="54126"/>
    <lineage>
        <taxon>Eukaryota</taxon>
        <taxon>Metazoa</taxon>
        <taxon>Ecdysozoa</taxon>
        <taxon>Nematoda</taxon>
        <taxon>Chromadorea</taxon>
        <taxon>Rhabditida</taxon>
        <taxon>Rhabditina</taxon>
        <taxon>Diplogasteromorpha</taxon>
        <taxon>Diplogasteroidea</taxon>
        <taxon>Neodiplogasteridae</taxon>
        <taxon>Pristionchus</taxon>
    </lineage>
</organism>
<dbReference type="InterPro" id="IPR056820">
    <property type="entry name" value="TEN_TTR-like"/>
</dbReference>
<dbReference type="InterPro" id="IPR028916">
    <property type="entry name" value="Tox-GHH_dom"/>
</dbReference>
<feature type="region of interest" description="Disordered" evidence="12">
    <location>
        <begin position="1478"/>
        <end position="1499"/>
    </location>
</feature>
<dbReference type="PANTHER" id="PTHR11219">
    <property type="entry name" value="TENEURIN AND N-ACETYLGLUCOSAMINE-1-PHOSPHODIESTER ALPHA-N-ACETYLGLUCOSAMINIDASE"/>
    <property type="match status" value="1"/>
</dbReference>
<keyword evidence="6 13" id="KW-0812">Transmembrane</keyword>
<dbReference type="CDD" id="cd00055">
    <property type="entry name" value="EGF_Lam"/>
    <property type="match status" value="1"/>
</dbReference>
<dbReference type="InterPro" id="IPR011042">
    <property type="entry name" value="6-blade_b-propeller_TolB-like"/>
</dbReference>
<feature type="compositionally biased region" description="Pro residues" evidence="12">
    <location>
        <begin position="133"/>
        <end position="146"/>
    </location>
</feature>
<keyword evidence="7" id="KW-0677">Repeat</keyword>
<dbReference type="Pfam" id="PF25021">
    <property type="entry name" value="TEN_NHL"/>
    <property type="match status" value="1"/>
</dbReference>
<evidence type="ECO:0000256" key="11">
    <source>
        <dbReference type="PROSITE-ProRule" id="PRU00076"/>
    </source>
</evidence>
<dbReference type="OrthoDB" id="442731at2759"/>
<feature type="compositionally biased region" description="Low complexity" evidence="12">
    <location>
        <begin position="47"/>
        <end position="68"/>
    </location>
</feature>
<dbReference type="PANTHER" id="PTHR11219:SF69">
    <property type="entry name" value="TENEURIN-A"/>
    <property type="match status" value="1"/>
</dbReference>
<dbReference type="Gene3D" id="2.120.10.30">
    <property type="entry name" value="TolB, C-terminal domain"/>
    <property type="match status" value="2"/>
</dbReference>
<evidence type="ECO:0000256" key="6">
    <source>
        <dbReference type="ARBA" id="ARBA00022692"/>
    </source>
</evidence>
<feature type="compositionally biased region" description="Polar residues" evidence="12">
    <location>
        <begin position="1"/>
        <end position="12"/>
    </location>
</feature>
<feature type="region of interest" description="Disordered" evidence="12">
    <location>
        <begin position="1"/>
        <end position="83"/>
    </location>
</feature>
<keyword evidence="15" id="KW-1185">Reference proteome</keyword>
<feature type="compositionally biased region" description="Basic and acidic residues" evidence="12">
    <location>
        <begin position="659"/>
        <end position="670"/>
    </location>
</feature>
<gene>
    <name evidence="14" type="primary">WBGene00091832</name>
</gene>
<feature type="disulfide bond" evidence="11">
    <location>
        <begin position="769"/>
        <end position="779"/>
    </location>
</feature>
<keyword evidence="9 13" id="KW-0472">Membrane</keyword>
<dbReference type="InterPro" id="IPR000742">
    <property type="entry name" value="EGF"/>
</dbReference>
<evidence type="ECO:0000256" key="9">
    <source>
        <dbReference type="ARBA" id="ARBA00023136"/>
    </source>
</evidence>
<feature type="compositionally biased region" description="Low complexity" evidence="12">
    <location>
        <begin position="1481"/>
        <end position="1492"/>
    </location>
</feature>
<dbReference type="Pfam" id="PF25024">
    <property type="entry name" value="EGF_TEN"/>
    <property type="match status" value="1"/>
</dbReference>
<evidence type="ECO:0000256" key="4">
    <source>
        <dbReference type="ARBA" id="ARBA00022475"/>
    </source>
</evidence>
<dbReference type="Pfam" id="PF15636">
    <property type="entry name" value="Tox-GHH"/>
    <property type="match status" value="1"/>
</dbReference>
<feature type="region of interest" description="Disordered" evidence="12">
    <location>
        <begin position="659"/>
        <end position="678"/>
    </location>
</feature>
<keyword evidence="4" id="KW-1003">Cell membrane</keyword>
<dbReference type="EnsemblMetazoa" id="PPA02278.1">
    <property type="protein sequence ID" value="PPA02278.1"/>
    <property type="gene ID" value="WBGene00091832"/>
</dbReference>
<feature type="compositionally biased region" description="Polar residues" evidence="12">
    <location>
        <begin position="186"/>
        <end position="202"/>
    </location>
</feature>
<dbReference type="GO" id="GO:0008045">
    <property type="term" value="P:motor neuron axon guidance"/>
    <property type="evidence" value="ECO:0000318"/>
    <property type="project" value="GO_Central"/>
</dbReference>
<dbReference type="Gene3D" id="2.180.10.10">
    <property type="entry name" value="RHS repeat-associated core"/>
    <property type="match status" value="1"/>
</dbReference>
<protein>
    <submittedName>
        <fullName evidence="14">Ten-1</fullName>
    </submittedName>
</protein>
<evidence type="ECO:0000313" key="15">
    <source>
        <dbReference type="Proteomes" id="UP000005239"/>
    </source>
</evidence>
<evidence type="ECO:0000256" key="13">
    <source>
        <dbReference type="SAM" id="Phobius"/>
    </source>
</evidence>
<dbReference type="InterPro" id="IPR056823">
    <property type="entry name" value="TEN-like_YD-shell"/>
</dbReference>
<proteinExistence type="inferred from homology"/>
<feature type="region of interest" description="Disordered" evidence="12">
    <location>
        <begin position="283"/>
        <end position="324"/>
    </location>
</feature>
<comment type="caution">
    <text evidence="11">Lacks conserved residue(s) required for the propagation of feature annotation.</text>
</comment>
<evidence type="ECO:0000256" key="8">
    <source>
        <dbReference type="ARBA" id="ARBA00022989"/>
    </source>
</evidence>
<name>A0A2A6BQT3_PRIPA</name>
<dbReference type="Pfam" id="PF24329">
    <property type="entry name" value="FN-plug_TEN1-4"/>
    <property type="match status" value="1"/>
</dbReference>
<dbReference type="InterPro" id="IPR051216">
    <property type="entry name" value="Teneurin"/>
</dbReference>
<dbReference type="Pfam" id="PF25020">
    <property type="entry name" value="TTR_TEN1-4"/>
    <property type="match status" value="1"/>
</dbReference>
<dbReference type="InterPro" id="IPR057627">
    <property type="entry name" value="FN-plug_TEN1-4"/>
</dbReference>
<sequence length="2817" mass="312808">MTRQNGKWTSNGPKRDVSAIPEESSQMSEEPSNEEQPEDEDEESRSEATTHTTSISSPGSSNRTTSSSRLENGDPIPRLAPGLYQTVRDHIPAVSDLAARESAAVAAAVAAHSIELLPVGPASPVAYSNEMRGPPPDWRPPRPPSAGDPMLPHRTMSHRYEDEEENYEDPETFARKAFSPFDSPQHRTPGNSYEISASQQRRSMMRDSTLQSTLSDEDVYLNQPPSLIQKNEAGTYFIPSGTLSHGGSTSSPHGVRYHDESFRCPPSSLMMADQGTALLHPTNKRRSSRVMVGGTPLPSTTIPPLSGSLKKRPPSRRSESSLKDHCRPTPTVVCLFFCLLLAIGLIVVLLLRVPPKSDVETEAHTGYPKTHLTMHSLPPRLRLGETIFVELVNNEDTELHIPSPMRVTLNASIFNPASKMAIMGKFAARPTTADHDFLWKLSSGEPAELSYHMPMDNAMIGSRARRNVEIEEEQERNRHWLVFEKFMLEGTWYLQFVNDNKDRPEPLTFIFNSPSSSSPDSFSCEGGCGRKGECERGVCVCVSGYTGKNCQTPLCPIQCSGKGSTVNGKCVCDPGFKGVDCSLLSSWCESPDCNGHGICSLEGRCNCHRGWTGRDCDEPDCPHPTCNGNGVCSQGTCYCRADYEGSGCERRRVEKIEKEKGREEKKRKEKDDEEETNVKISMREEASSPSTTVFPSSTGSIDLFSSTSSESCSNHGRLVEGLCECERGFEGQECERAKCSPACLNGECKEGKCECLPGWKGTACGRRECPEGCEEHGKCADDGKCTCNKGWNGANCYQEGCGNGCGGRGECRLKSSGDWACHCEWPFTGRDCEVAREAECGDGIDNDGDGLTDCDDPDCCDSCSGKQQCTTVPSPKESIRTSKGGNEAGFMRYLRFTSRDMSSTLMYVTKPFDQSLVSSIRGRLVYRHRLTGATLPLRGARVSQVGAQLNGFTLTRNDTEEGDGIFDIIVNGGRAVELQFLRTPFSQLRKSFFILPNQIVHVGDVFMDESDKSPFSSSSCSLDRIPPMPEITSTAESNDGPILDRSITDPLPYPRIVADSRTLADQLPVRGTSLNLVYDSSRVSGAGLSMRLTEDTVDATLRLVHVHVEIAGKRQETTLTAKRMLRYSWTWNGLDAYGQKMERRIMASVRIGYEWDGCKEISWVDRRIPLESSNAREGEMGRGWTIDRHHRFDVKNELLDRGDGARVQLADRSKWEATTVIGTGEKRTGPCTTDAECNGAARDMRLANPTAVATGLDGSIYVVDHELIRKISPDGLTRTVMSMKSVPSSGEIGTPQLAVDPRDGSLHVVIPVRYQIIRVATKGGPLNAEKRTAVLQAGMNEQQVIAGTGDQCIDDNCGDEGEAREARLKNPKAIAFDSQGRLYVADDNRVRVIDAFDPKATRRIRTIGDRSSYKASGPLPCPLAALSSPLVERPLKTLRMQWPTSISIDQSTDTVYVVDASTVVYAIRRDQFTIVRGVPPSCSSSHSSSNSSAKPTQVAATPDGGIYLLEHHDRGEGKQILFIPYAGHRGEVFAGESSTLATTNNNGSPSSPSSSLPRSRLRVSDVVSMAVDSSKGGGIVMADASEGVIRRVGPKRLQLDPTTKLYRLADPELNEVYFFSPTGSHHSTVDLLTGRTLANFTYDGEESSARLSSIIGSTEKVKITRDEESMTIDSGRGIETRLSITNGEMKKVTCEGYAPISFVYSKEGLMVERGVEGRGRVFLQYSTLGDRRLKEMVIEGGEKVEVEEKQGMKGDYISIRAKRGASIDLDHRFFLEDQSSIRMDQDSTPSFRLIPLGWSGAHLSQSSLGRSDLFDASSIGGGADTVANALIGARPEDTVDGVITVRKTSLRAVEGRPALSSRLEWSTSSTRSKTTKAITHVSRSTKINGAPLLSIRFDHDSSSDTYSGPQSEQLLKIRYNEKGQMISIGAEVDVLVESERRLPMVEIVYDSSSDSSILRKWGVRQEEIKRDSSGRAIRRVWSTNESEGVREWTAEYGERWPTSITAYSGQEYEIEYTEEGEMVEVSRGNEKSSFDRLALLDGGELRKRIWQWAEQPFSVIVDRGKSSSDFSSPLNLGLSIDEGRLSIREWRSADGERHAVVEIDERGRVRRMRNGEESITVRYERGGDGRVSQIRSSSVLESFAWQSELPIQYKIATRPTKTDQWQESTFDLHYDDLLRVTKIEATVNGHPKESLDLVFDQRTTHLKTIGGFSLLMQPANTTVEKGKLVINRLASATRRPFKTIVKVGEIMAEVKIIRDAFDRPTVTEWIVKNGGEERKWQSSVEYDTVGRLVKMTRGEQEERRWKLSYDNLGRLSTIGNESIEWEENGVMERRGSEEYESDGNGWIERIGPLTLDFDSLGRLIGVQSKKTKRNWNIDYDGYGRVSLLRNGSTLYNLFYALPERRELLTHFTRKDGSTPSRLFHLLYTPHSSLPFVMREGEKEWALIYDEMDQLAMIVGEKGVEREIIYSPFGDIISDSNPSLFVPSSSFKGGIPLPDTGLIILRDGDNSRPWDARAGRFLSFPPSSLLPSTRDLLNDPSIALNPMAMKDSDLPWAAADIPDDFSTWLRLVDAPTTLLNRLDTVATQSIDSEFVTSRRLAKLDGRLTWLKGEQSVRSKRLHSDDGQLEWSSDEDSWAGLMQIVVDERNRTESLHFSSDLSTDERLYLHRLLSESTIVERTEKRLKDDGGQELHVTHREDHLPADVQSSSHTHFSIHRGQDSIEVKRGTARIVVHYGKNAYSSTSDRLRDEARRKWDASVWKAEKRKVESGRKSSRNWTPTERKQLIEKGTVSGYSIRIKDNTVLALPSIYSFEFIKM</sequence>
<dbReference type="PROSITE" id="PS00022">
    <property type="entry name" value="EGF_1"/>
    <property type="match status" value="4"/>
</dbReference>
<feature type="disulfide bond" evidence="11">
    <location>
        <begin position="787"/>
        <end position="796"/>
    </location>
</feature>
<reference evidence="15" key="1">
    <citation type="journal article" date="2008" name="Nat. Genet.">
        <title>The Pristionchus pacificus genome provides a unique perspective on nematode lifestyle and parasitism.</title>
        <authorList>
            <person name="Dieterich C."/>
            <person name="Clifton S.W."/>
            <person name="Schuster L.N."/>
            <person name="Chinwalla A."/>
            <person name="Delehaunty K."/>
            <person name="Dinkelacker I."/>
            <person name="Fulton L."/>
            <person name="Fulton R."/>
            <person name="Godfrey J."/>
            <person name="Minx P."/>
            <person name="Mitreva M."/>
            <person name="Roeseler W."/>
            <person name="Tian H."/>
            <person name="Witte H."/>
            <person name="Yang S.P."/>
            <person name="Wilson R.K."/>
            <person name="Sommer R.J."/>
        </authorList>
    </citation>
    <scope>NUCLEOTIDE SEQUENCE [LARGE SCALE GENOMIC DNA]</scope>
    <source>
        <strain evidence="15">PS312</strain>
    </source>
</reference>